<proteinExistence type="predicted"/>
<name>A0ACC3YDJ1_COLTU</name>
<keyword evidence="1" id="KW-0418">Kinase</keyword>
<evidence type="ECO:0000313" key="1">
    <source>
        <dbReference type="EMBL" id="KAL0929893.1"/>
    </source>
</evidence>
<dbReference type="Proteomes" id="UP000805649">
    <property type="component" value="Unassembled WGS sequence"/>
</dbReference>
<reference evidence="1 2" key="1">
    <citation type="journal article" date="2020" name="Phytopathology">
        <title>Genome Sequence Resources of Colletotrichum truncatum, C. plurivorum, C. musicola, and C. sojae: Four Species Pathogenic to Soybean (Glycine max).</title>
        <authorList>
            <person name="Rogerio F."/>
            <person name="Boufleur T.R."/>
            <person name="Ciampi-Guillardi M."/>
            <person name="Sukno S.A."/>
            <person name="Thon M.R."/>
            <person name="Massola Junior N.S."/>
            <person name="Baroncelli R."/>
        </authorList>
    </citation>
    <scope>NUCLEOTIDE SEQUENCE [LARGE SCALE GENOMIC DNA]</scope>
    <source>
        <strain evidence="1 2">CMES1059</strain>
    </source>
</reference>
<accession>A0ACC3YDJ1</accession>
<comment type="caution">
    <text evidence="1">The sequence shown here is derived from an EMBL/GenBank/DDBJ whole genome shotgun (WGS) entry which is preliminary data.</text>
</comment>
<protein>
    <submittedName>
        <fullName evidence="1">Ankyrin repeat and protein kinase domain-containing protein</fullName>
    </submittedName>
</protein>
<dbReference type="EMBL" id="VUJX02000013">
    <property type="protein sequence ID" value="KAL0929893.1"/>
    <property type="molecule type" value="Genomic_DNA"/>
</dbReference>
<evidence type="ECO:0000313" key="2">
    <source>
        <dbReference type="Proteomes" id="UP000805649"/>
    </source>
</evidence>
<keyword evidence="1" id="KW-0808">Transferase</keyword>
<keyword evidence="2" id="KW-1185">Reference proteome</keyword>
<sequence>MERDSLASEDQGRAQEAPQPEQLLEAAAAHNTEALESLVAHLEGGIDMPNSEGFTALHLAVLRRNVAAVEVLLSNGADVEATAPNDRRPLHMAVDERSSDIVQLLLSHNTVPDAKAQGLAPLHSALLHADVDITRLLLEFGADIKAWTDDGREPLFLAVDGGNASIVKLLLDSRADPNTIYTECPRTALHLACDRGNPGIVKTLLEYGANANALIDANEGTPLFYAVASGSTETVKLLLQGGAKTHIWRSDGQSVLDLAEDNEEMLKLLEGQRILKGPRIRGFDVEGGSEQPFTVLRPHPAPTEGDRNKVDACHGFDAFIIDFFTEGEHEQFIPQTVSVYELLYSDGPELIKRHLEDGSEPSFTWYHLPSNNMVWIESLIRRLAAEKGNVSAEVYDSAKVDLELSASEPNAKPKSFAASFSAMRPHCRRVPGHSISPLTDGRDGIVSFEVPFLHFESYSGYEAMNTALKKRLVERPRRPILEVPRPPTPLLNTGGRDASPTVKNQRRPTVEPHLSTSDDLAGSSNISIDNASERGFGSRLKATLKSLNDRISNWGWQKPHHNSRSATDMDLESGSRNSDNNHDQLEMEATTEPRVENEQTHPTMKNEPQSAMQQIAPNNGSVTASQEIHDTAEAIDLPPVRGPPLDSASDGLTRTEHAGAHDSGHSTPTRLMPFEIGFHGQDPGLSGKFDSNEAHEQSRPESTKISQVLKKHKKKKHRHPLPPQNLHEYLIRGYLSPGKQGFQPRRTLDQYVYGHIETTSHRDDDQVVYRYTSSQLLPDPKIIMVDQLWLWVLGDGITSYDLGKFLKTKA</sequence>
<gene>
    <name evidence="1" type="ORF">CTRU02_215102</name>
</gene>
<organism evidence="1 2">
    <name type="scientific">Colletotrichum truncatum</name>
    <name type="common">Anthracnose fungus</name>
    <name type="synonym">Colletotrichum capsici</name>
    <dbReference type="NCBI Taxonomy" id="5467"/>
    <lineage>
        <taxon>Eukaryota</taxon>
        <taxon>Fungi</taxon>
        <taxon>Dikarya</taxon>
        <taxon>Ascomycota</taxon>
        <taxon>Pezizomycotina</taxon>
        <taxon>Sordariomycetes</taxon>
        <taxon>Hypocreomycetidae</taxon>
        <taxon>Glomerellales</taxon>
        <taxon>Glomerellaceae</taxon>
        <taxon>Colletotrichum</taxon>
        <taxon>Colletotrichum truncatum species complex</taxon>
    </lineage>
</organism>